<evidence type="ECO:0000259" key="35">
    <source>
        <dbReference type="PROSITE" id="PS50172"/>
    </source>
</evidence>
<dbReference type="InterPro" id="IPR001510">
    <property type="entry name" value="Znf_PARP"/>
</dbReference>
<dbReference type="GO" id="GO:0006302">
    <property type="term" value="P:double-strand break repair"/>
    <property type="evidence" value="ECO:0007669"/>
    <property type="project" value="TreeGrafter"/>
</dbReference>
<dbReference type="InterPro" id="IPR049296">
    <property type="entry name" value="PARP1-like_PADR1_N"/>
</dbReference>
<evidence type="ECO:0000256" key="24">
    <source>
        <dbReference type="ARBA" id="ARBA00024159"/>
    </source>
</evidence>
<evidence type="ECO:0000256" key="30">
    <source>
        <dbReference type="ARBA" id="ARBA00048575"/>
    </source>
</evidence>
<dbReference type="Pfam" id="PF05406">
    <property type="entry name" value="WGR"/>
    <property type="match status" value="1"/>
</dbReference>
<dbReference type="InterPro" id="IPR012317">
    <property type="entry name" value="Poly(ADP-ribose)pol_cat_dom"/>
</dbReference>
<comment type="subcellular location">
    <subcellularLocation>
        <location evidence="1">Chromosome</location>
    </subcellularLocation>
    <subcellularLocation>
        <location evidence="2">Cytoplasm</location>
        <location evidence="2">Cytosol</location>
    </subcellularLocation>
    <subcellularLocation>
        <location evidence="3">Nucleus</location>
        <location evidence="3">Nucleolus</location>
    </subcellularLocation>
</comment>
<keyword evidence="8" id="KW-0021">Allosteric enzyme</keyword>
<dbReference type="PANTHER" id="PTHR10459">
    <property type="entry name" value="DNA LIGASE"/>
    <property type="match status" value="1"/>
</dbReference>
<dbReference type="PIRSF" id="PIRSF000489">
    <property type="entry name" value="NAD_ADPRT"/>
    <property type="match status" value="1"/>
</dbReference>
<dbReference type="GO" id="GO:0005829">
    <property type="term" value="C:cytosol"/>
    <property type="evidence" value="ECO:0007669"/>
    <property type="project" value="UniProtKB-SubCell"/>
</dbReference>
<dbReference type="SMART" id="SM00292">
    <property type="entry name" value="BRCT"/>
    <property type="match status" value="1"/>
</dbReference>
<evidence type="ECO:0000256" key="32">
    <source>
        <dbReference type="PIRNR" id="PIRNR000489"/>
    </source>
</evidence>
<dbReference type="Pfam" id="PF21728">
    <property type="entry name" value="PADR1_N"/>
    <property type="match status" value="1"/>
</dbReference>
<dbReference type="FunFam" id="3.40.50.10190:FF:000051">
    <property type="entry name" value="Poly [ADP-ribose] polymerase"/>
    <property type="match status" value="1"/>
</dbReference>
<sequence>MSDVLPYRAEYAKSGRASCRGCKSPIAKDTLRLAVMVQSPVFDGKTPHWYHFMCFFGRQRPKTVGDISHFESLRWEDQEKIKAKIEGGGAGAVAEESTKVKGKKRKAAAEDNVALKDFTVEYAKSSRSTCRGCEEKIMKDEVRVSKKDFDSEGAKMYGGQERWHHVDCFAKLRDELEFWESGSCLPGIKSLKKEDQQLVKNKLPKVEKKEKSTDETDGPSPSKKTKSSNAAIREQSKIMYKYRDQLKKELRKSDLQDLLEYNDQEVPVGEERMLDRLSDIMTFGALKRCDECKGGQFVFCSGVGYQCLGDLTEWTKCQNTTLEPKRKPFRVPSELMSDHEFLKKYKYVARKRIVQLHAPSSTVKSDPSTSKPKIERAGPPLKNMEFVILGNTTRPKDELKKEIKKLGGKVVTKIHDKLAAVISTPDELEKMTKKMEDVKACDIQVLPEDFLDEVKDGGALALISERNISSWGSDPQKRIAVDVVDGNKKSKSGSMFTKSMPSKVKLKLKGGAAVDPDTKLEDVAHVYKKKDDIYNAVLGVTDIQNGRNSYYKLQLLEGDAGNRYWVFRSWGRIGTTIGSNKLEAMDSLQDALRHFESLYEEKTGNMWCNRKHFEKVPGCFYPVDLDYSQEDDDKPLNAEHPSSSCKLAPPVQQLIQLIFDVNLMKQVMLEFELDLQKMPLGKLSKKQIQQAYSVLTDLQELVKTGGSNSRFLDASNRFYTLIPHDFGIENPPILNSEEMIKQKIEMLDSLLEIEIAYTMLKAKSGGESSEHPLDAHYAKLNTHIEVLDKDTEEFELLKQYVSNTHAATHTQYELEIVEVFKVKRSGEEKRYKPFRKLHNRKLLWHGSRLTNFAGILSQGLRIAPPEAPATGYMFGKGIYFADMVSKSANYCCTSPKNPVGLMLLCEVALGNMYERKSADYIKKLPKDKHSTKGLGRTAPDPKGSVLREDGVEVPAGKGVSVGHNDVSLLYNEYIVYDVGQVNIQYLLKMKFHYNY</sequence>
<dbReference type="SUPFAM" id="SSF52113">
    <property type="entry name" value="BRCT domain"/>
    <property type="match status" value="1"/>
</dbReference>
<dbReference type="PROSITE" id="PS51060">
    <property type="entry name" value="PARP_ALPHA_HD"/>
    <property type="match status" value="1"/>
</dbReference>
<dbReference type="PROSITE" id="PS00347">
    <property type="entry name" value="ZF_PARP_1"/>
    <property type="match status" value="1"/>
</dbReference>
<dbReference type="GO" id="GO:0140815">
    <property type="term" value="F:NAD+-protein-histidine ADP-ribosyltransferase activity"/>
    <property type="evidence" value="ECO:0007669"/>
    <property type="project" value="RHEA"/>
</dbReference>
<dbReference type="GO" id="GO:0140807">
    <property type="term" value="F:NAD+-protein-glutamate ADP-ribosyltransferase activity"/>
    <property type="evidence" value="ECO:0007669"/>
    <property type="project" value="RHEA"/>
</dbReference>
<comment type="caution">
    <text evidence="39">The sequence shown here is derived from an EMBL/GenBank/DDBJ whole genome shotgun (WGS) entry which is preliminary data.</text>
</comment>
<feature type="domain" description="BRCT" evidence="35">
    <location>
        <begin position="376"/>
        <end position="453"/>
    </location>
</feature>
<dbReference type="Gene3D" id="3.30.1740.10">
    <property type="entry name" value="Zinc finger, PARP-type"/>
    <property type="match status" value="2"/>
</dbReference>
<feature type="domain" description="PARP alpha-helical" evidence="37">
    <location>
        <begin position="644"/>
        <end position="761"/>
    </location>
</feature>
<dbReference type="SMART" id="SM01335">
    <property type="entry name" value="PADR1"/>
    <property type="match status" value="1"/>
</dbReference>
<keyword evidence="5" id="KW-0158">Chromosome</keyword>
<dbReference type="GO" id="GO:0045087">
    <property type="term" value="P:innate immune response"/>
    <property type="evidence" value="ECO:0007669"/>
    <property type="project" value="UniProtKB-KW"/>
</dbReference>
<keyword evidence="16" id="KW-0863">Zinc-finger</keyword>
<evidence type="ECO:0000256" key="10">
    <source>
        <dbReference type="ARBA" id="ARBA00022676"/>
    </source>
</evidence>
<comment type="catalytic activity">
    <reaction evidence="24">
        <text>L-glutamyl-[protein] + NAD(+) = 5-O-(ADP-D-ribosyl)-L-glutamyl-[protein] + nicotinamide</text>
        <dbReference type="Rhea" id="RHEA:58224"/>
        <dbReference type="Rhea" id="RHEA-COMP:10208"/>
        <dbReference type="Rhea" id="RHEA-COMP:15089"/>
        <dbReference type="ChEBI" id="CHEBI:17154"/>
        <dbReference type="ChEBI" id="CHEBI:29973"/>
        <dbReference type="ChEBI" id="CHEBI:57540"/>
        <dbReference type="ChEBI" id="CHEBI:142540"/>
    </reaction>
    <physiologicalReaction direction="left-to-right" evidence="24">
        <dbReference type="Rhea" id="RHEA:58225"/>
    </physiologicalReaction>
</comment>
<dbReference type="SUPFAM" id="SSF57716">
    <property type="entry name" value="Glucocorticoid receptor-like (DNA-binding domain)"/>
    <property type="match status" value="2"/>
</dbReference>
<organism evidence="39 40">
    <name type="scientific">Cryptotermes secundus</name>
    <dbReference type="NCBI Taxonomy" id="105785"/>
    <lineage>
        <taxon>Eukaryota</taxon>
        <taxon>Metazoa</taxon>
        <taxon>Ecdysozoa</taxon>
        <taxon>Arthropoda</taxon>
        <taxon>Hexapoda</taxon>
        <taxon>Insecta</taxon>
        <taxon>Pterygota</taxon>
        <taxon>Neoptera</taxon>
        <taxon>Polyneoptera</taxon>
        <taxon>Dictyoptera</taxon>
        <taxon>Blattodea</taxon>
        <taxon>Blattoidea</taxon>
        <taxon>Termitoidae</taxon>
        <taxon>Kalotermitidae</taxon>
        <taxon>Cryptotermitinae</taxon>
        <taxon>Cryptotermes</taxon>
    </lineage>
</organism>
<dbReference type="PROSITE" id="PS51977">
    <property type="entry name" value="WGR"/>
    <property type="match status" value="1"/>
</dbReference>
<keyword evidence="13 32" id="KW-0479">Metal-binding</keyword>
<dbReference type="InterPro" id="IPR036930">
    <property type="entry name" value="WGR_dom_sf"/>
</dbReference>
<feature type="compositionally biased region" description="Basic and acidic residues" evidence="33">
    <location>
        <begin position="204"/>
        <end position="214"/>
    </location>
</feature>
<evidence type="ECO:0000256" key="29">
    <source>
        <dbReference type="ARBA" id="ARBA00048339"/>
    </source>
</evidence>
<protein>
    <recommendedName>
        <fullName evidence="31 32">Poly [ADP-ribose] polymerase</fullName>
        <ecNumber evidence="4 32">2.4.2.30</ecNumber>
    </recommendedName>
</protein>
<evidence type="ECO:0000256" key="33">
    <source>
        <dbReference type="SAM" id="MobiDB-lite"/>
    </source>
</evidence>
<dbReference type="GO" id="GO:0003950">
    <property type="term" value="F:NAD+ poly-ADP-ribosyltransferase activity"/>
    <property type="evidence" value="ECO:0007669"/>
    <property type="project" value="UniProtKB-UniRule"/>
</dbReference>
<dbReference type="InterPro" id="IPR050800">
    <property type="entry name" value="ARTD/PARP"/>
</dbReference>
<dbReference type="InterPro" id="IPR008893">
    <property type="entry name" value="WGR_domain"/>
</dbReference>
<keyword evidence="14" id="KW-0677">Repeat</keyword>
<evidence type="ECO:0000256" key="21">
    <source>
        <dbReference type="ARBA" id="ARBA00023125"/>
    </source>
</evidence>
<evidence type="ECO:0000256" key="5">
    <source>
        <dbReference type="ARBA" id="ARBA00022454"/>
    </source>
</evidence>
<evidence type="ECO:0000256" key="2">
    <source>
        <dbReference type="ARBA" id="ARBA00004514"/>
    </source>
</evidence>
<keyword evidence="15" id="KW-0013">ADP-ribosylation</keyword>
<accession>A0A2J7PXX8</accession>
<dbReference type="SUPFAM" id="SSF47587">
    <property type="entry name" value="Domain of poly(ADP-ribose) polymerase"/>
    <property type="match status" value="1"/>
</dbReference>
<keyword evidence="7" id="KW-1017">Isopeptide bond</keyword>
<dbReference type="Proteomes" id="UP000235965">
    <property type="component" value="Unassembled WGS sequence"/>
</dbReference>
<dbReference type="AlphaFoldDB" id="A0A2J7PXX8"/>
<dbReference type="CDD" id="cd08001">
    <property type="entry name" value="WGR_PARP1_like"/>
    <property type="match status" value="1"/>
</dbReference>
<dbReference type="InterPro" id="IPR001357">
    <property type="entry name" value="BRCT_dom"/>
</dbReference>
<dbReference type="Pfam" id="PF00644">
    <property type="entry name" value="PARP"/>
    <property type="match status" value="1"/>
</dbReference>
<keyword evidence="19" id="KW-0805">Transcription regulation</keyword>
<evidence type="ECO:0000256" key="14">
    <source>
        <dbReference type="ARBA" id="ARBA00022737"/>
    </source>
</evidence>
<dbReference type="InterPro" id="IPR036957">
    <property type="entry name" value="Znf_PARP_sf"/>
</dbReference>
<evidence type="ECO:0000313" key="39">
    <source>
        <dbReference type="EMBL" id="PNF21176.1"/>
    </source>
</evidence>
<dbReference type="Pfam" id="PF00533">
    <property type="entry name" value="BRCT"/>
    <property type="match status" value="1"/>
</dbReference>
<keyword evidence="20 32" id="KW-0520">NAD</keyword>
<keyword evidence="22" id="KW-0804">Transcription</keyword>
<evidence type="ECO:0000256" key="23">
    <source>
        <dbReference type="ARBA" id="ARBA00023242"/>
    </source>
</evidence>
<evidence type="ECO:0000256" key="1">
    <source>
        <dbReference type="ARBA" id="ARBA00004286"/>
    </source>
</evidence>
<dbReference type="EC" id="2.4.2.30" evidence="4 32"/>
<dbReference type="FunFam" id="1.20.142.10:FF:000001">
    <property type="entry name" value="Poly [ADP-ribose] polymerase"/>
    <property type="match status" value="1"/>
</dbReference>
<evidence type="ECO:0000256" key="11">
    <source>
        <dbReference type="ARBA" id="ARBA00022679"/>
    </source>
</evidence>
<keyword evidence="18" id="KW-0391">Immunity</keyword>
<dbReference type="InterPro" id="IPR036420">
    <property type="entry name" value="BRCT_dom_sf"/>
</dbReference>
<dbReference type="Gene3D" id="3.40.50.10190">
    <property type="entry name" value="BRCT domain"/>
    <property type="match status" value="1"/>
</dbReference>
<dbReference type="Pfam" id="PF00645">
    <property type="entry name" value="zf-PARP"/>
    <property type="match status" value="2"/>
</dbReference>
<keyword evidence="17 32" id="KW-0862">Zinc</keyword>
<dbReference type="Pfam" id="PF08063">
    <property type="entry name" value="Zn_ribbon_PADR1"/>
    <property type="match status" value="1"/>
</dbReference>
<keyword evidence="9" id="KW-0399">Innate immunity</keyword>
<dbReference type="SMART" id="SM00773">
    <property type="entry name" value="WGR"/>
    <property type="match status" value="1"/>
</dbReference>
<dbReference type="Gene3D" id="3.90.640.80">
    <property type="match status" value="1"/>
</dbReference>
<feature type="domain" description="PARP-type" evidence="34">
    <location>
        <begin position="118"/>
        <end position="207"/>
    </location>
</feature>
<evidence type="ECO:0000256" key="27">
    <source>
        <dbReference type="ARBA" id="ARBA00033987"/>
    </source>
</evidence>
<dbReference type="EMBL" id="NEVH01020852">
    <property type="protein sequence ID" value="PNF21176.1"/>
    <property type="molecule type" value="Genomic_DNA"/>
</dbReference>
<feature type="region of interest" description="Disordered" evidence="33">
    <location>
        <begin position="200"/>
        <end position="230"/>
    </location>
</feature>
<dbReference type="GO" id="GO:0051287">
    <property type="term" value="F:NAD binding"/>
    <property type="evidence" value="ECO:0007669"/>
    <property type="project" value="UniProtKB-UniRule"/>
</dbReference>
<evidence type="ECO:0000256" key="7">
    <source>
        <dbReference type="ARBA" id="ARBA00022499"/>
    </source>
</evidence>
<name>A0A2J7PXX8_9NEOP</name>
<evidence type="ECO:0000259" key="36">
    <source>
        <dbReference type="PROSITE" id="PS51059"/>
    </source>
</evidence>
<evidence type="ECO:0000256" key="6">
    <source>
        <dbReference type="ARBA" id="ARBA00022490"/>
    </source>
</evidence>
<evidence type="ECO:0000256" key="3">
    <source>
        <dbReference type="ARBA" id="ARBA00004604"/>
    </source>
</evidence>
<evidence type="ECO:0000256" key="12">
    <source>
        <dbReference type="ARBA" id="ARBA00022695"/>
    </source>
</evidence>
<dbReference type="Gene3D" id="3.90.228.10">
    <property type="match status" value="1"/>
</dbReference>
<evidence type="ECO:0000313" key="40">
    <source>
        <dbReference type="Proteomes" id="UP000235965"/>
    </source>
</evidence>
<evidence type="ECO:0000259" key="38">
    <source>
        <dbReference type="PROSITE" id="PS51977"/>
    </source>
</evidence>
<dbReference type="GO" id="GO:0070212">
    <property type="term" value="P:protein poly-ADP-ribosylation"/>
    <property type="evidence" value="ECO:0007669"/>
    <property type="project" value="TreeGrafter"/>
</dbReference>
<keyword evidence="23 32" id="KW-0539">Nucleus</keyword>
<dbReference type="InterPro" id="IPR008288">
    <property type="entry name" value="PARP"/>
</dbReference>
<evidence type="ECO:0000256" key="16">
    <source>
        <dbReference type="ARBA" id="ARBA00022771"/>
    </source>
</evidence>
<dbReference type="SMART" id="SM01336">
    <property type="entry name" value="zf-PARP"/>
    <property type="match status" value="2"/>
</dbReference>
<dbReference type="GO" id="GO:0016779">
    <property type="term" value="F:nucleotidyltransferase activity"/>
    <property type="evidence" value="ECO:0007669"/>
    <property type="project" value="UniProtKB-KW"/>
</dbReference>
<dbReference type="PANTHER" id="PTHR10459:SF112">
    <property type="entry name" value="POLY [ADP-RIBOSE] POLYMERASE 1"/>
    <property type="match status" value="1"/>
</dbReference>
<evidence type="ECO:0000256" key="18">
    <source>
        <dbReference type="ARBA" id="ARBA00022859"/>
    </source>
</evidence>
<proteinExistence type="inferred from homology"/>
<evidence type="ECO:0000256" key="17">
    <source>
        <dbReference type="ARBA" id="ARBA00022833"/>
    </source>
</evidence>
<evidence type="ECO:0000259" key="37">
    <source>
        <dbReference type="PROSITE" id="PS51060"/>
    </source>
</evidence>
<dbReference type="CDD" id="cd17747">
    <property type="entry name" value="BRCT_PARP1"/>
    <property type="match status" value="1"/>
</dbReference>
<evidence type="ECO:0000256" key="13">
    <source>
        <dbReference type="ARBA" id="ARBA00022723"/>
    </source>
</evidence>
<comment type="catalytic activity">
    <reaction evidence="28">
        <text>L-histidyl-[protein] + NAD(+) = N(tele)-(ADP-D-ribosyl)-L-histidyl-[protein] + nicotinamide + H(+)</text>
        <dbReference type="Rhea" id="RHEA:72071"/>
        <dbReference type="Rhea" id="RHEA-COMP:9745"/>
        <dbReference type="Rhea" id="RHEA-COMP:18085"/>
        <dbReference type="ChEBI" id="CHEBI:15378"/>
        <dbReference type="ChEBI" id="CHEBI:17154"/>
        <dbReference type="ChEBI" id="CHEBI:29979"/>
        <dbReference type="ChEBI" id="CHEBI:57540"/>
        <dbReference type="ChEBI" id="CHEBI:191398"/>
    </reaction>
    <physiologicalReaction direction="left-to-right" evidence="28">
        <dbReference type="Rhea" id="RHEA:72072"/>
    </physiologicalReaction>
</comment>
<gene>
    <name evidence="39" type="ORF">B7P43_G05106</name>
</gene>
<dbReference type="FunFam" id="3.90.228.10:FF:000002">
    <property type="entry name" value="Poly [ADP-ribose] polymerase"/>
    <property type="match status" value="1"/>
</dbReference>
<dbReference type="OrthoDB" id="429950at2759"/>
<keyword evidence="12" id="KW-0548">Nucleotidyltransferase</keyword>
<feature type="region of interest" description="Disordered" evidence="33">
    <location>
        <begin position="928"/>
        <end position="947"/>
    </location>
</feature>
<keyword evidence="6" id="KW-0963">Cytoplasm</keyword>
<dbReference type="InterPro" id="IPR004102">
    <property type="entry name" value="Poly(ADP-ribose)pol_reg_dom"/>
</dbReference>
<evidence type="ECO:0000256" key="25">
    <source>
        <dbReference type="ARBA" id="ARBA00024164"/>
    </source>
</evidence>
<evidence type="ECO:0000256" key="19">
    <source>
        <dbReference type="ARBA" id="ARBA00023015"/>
    </source>
</evidence>
<keyword evidence="11 32" id="KW-0808">Transferase</keyword>
<evidence type="ECO:0000256" key="20">
    <source>
        <dbReference type="ARBA" id="ARBA00023027"/>
    </source>
</evidence>
<dbReference type="SUPFAM" id="SSF56399">
    <property type="entry name" value="ADP-ribosylation"/>
    <property type="match status" value="1"/>
</dbReference>
<dbReference type="Pfam" id="PF02877">
    <property type="entry name" value="PARP_reg"/>
    <property type="match status" value="1"/>
</dbReference>
<evidence type="ECO:0000256" key="15">
    <source>
        <dbReference type="ARBA" id="ARBA00022765"/>
    </source>
</evidence>
<evidence type="ECO:0000256" key="22">
    <source>
        <dbReference type="ARBA" id="ARBA00023163"/>
    </source>
</evidence>
<evidence type="ECO:0000256" key="8">
    <source>
        <dbReference type="ARBA" id="ARBA00022533"/>
    </source>
</evidence>
<dbReference type="FunFam" id="3.30.1740.10:FF:000004">
    <property type="entry name" value="Poly [ADP-ribose] polymerase"/>
    <property type="match status" value="1"/>
</dbReference>
<dbReference type="PROSITE" id="PS52007">
    <property type="entry name" value="PADR1"/>
    <property type="match status" value="1"/>
</dbReference>
<evidence type="ECO:0000256" key="28">
    <source>
        <dbReference type="ARBA" id="ARBA00048241"/>
    </source>
</evidence>
<feature type="domain" description="PARP catalytic" evidence="36">
    <location>
        <begin position="771"/>
        <end position="995"/>
    </location>
</feature>
<dbReference type="PROSITE" id="PS50064">
    <property type="entry name" value="ZF_PARP_2"/>
    <property type="match status" value="2"/>
</dbReference>
<comment type="catalytic activity">
    <reaction evidence="29">
        <text>L-tyrosyl-[protein] + NAD(+) = O-(ADP-D-ribosyl)-L-tyrosyl-[protein] + nicotinamide + H(+)</text>
        <dbReference type="Rhea" id="RHEA:58236"/>
        <dbReference type="Rhea" id="RHEA-COMP:10136"/>
        <dbReference type="Rhea" id="RHEA-COMP:15092"/>
        <dbReference type="ChEBI" id="CHEBI:15378"/>
        <dbReference type="ChEBI" id="CHEBI:17154"/>
        <dbReference type="ChEBI" id="CHEBI:46858"/>
        <dbReference type="ChEBI" id="CHEBI:57540"/>
        <dbReference type="ChEBI" id="CHEBI:142557"/>
    </reaction>
    <physiologicalReaction direction="left-to-right" evidence="29">
        <dbReference type="Rhea" id="RHEA:58237"/>
    </physiologicalReaction>
</comment>
<dbReference type="Gene3D" id="1.20.142.10">
    <property type="entry name" value="Poly(ADP-ribose) polymerase, regulatory domain"/>
    <property type="match status" value="1"/>
</dbReference>
<dbReference type="CDD" id="cd01437">
    <property type="entry name" value="parp_like"/>
    <property type="match status" value="1"/>
</dbReference>
<keyword evidence="21 32" id="KW-0238">DNA-binding</keyword>
<dbReference type="SUPFAM" id="SSF142921">
    <property type="entry name" value="WGR domain-like"/>
    <property type="match status" value="1"/>
</dbReference>
<comment type="catalytic activity">
    <reaction evidence="25">
        <text>L-aspartyl-[protein] + NAD(+) = 4-O-(ADP-D-ribosyl)-L-aspartyl-[protein] + nicotinamide</text>
        <dbReference type="Rhea" id="RHEA:54424"/>
        <dbReference type="Rhea" id="RHEA-COMP:9867"/>
        <dbReference type="Rhea" id="RHEA-COMP:13832"/>
        <dbReference type="ChEBI" id="CHEBI:17154"/>
        <dbReference type="ChEBI" id="CHEBI:29961"/>
        <dbReference type="ChEBI" id="CHEBI:57540"/>
        <dbReference type="ChEBI" id="CHEBI:138102"/>
    </reaction>
    <physiologicalReaction direction="left-to-right" evidence="25">
        <dbReference type="Rhea" id="RHEA:54425"/>
    </physiologicalReaction>
</comment>
<dbReference type="PROSITE" id="PS50172">
    <property type="entry name" value="BRCT"/>
    <property type="match status" value="1"/>
</dbReference>
<keyword evidence="40" id="KW-1185">Reference proteome</keyword>
<dbReference type="GO" id="GO:0003677">
    <property type="term" value="F:DNA binding"/>
    <property type="evidence" value="ECO:0007669"/>
    <property type="project" value="UniProtKB-UniRule"/>
</dbReference>
<evidence type="ECO:0000256" key="31">
    <source>
        <dbReference type="ARBA" id="ARBA00071874"/>
    </source>
</evidence>
<dbReference type="GO" id="GO:0140805">
    <property type="term" value="F:NAD+-protein-serine ADP-ribosyltransferase activity"/>
    <property type="evidence" value="ECO:0007669"/>
    <property type="project" value="RHEA"/>
</dbReference>
<dbReference type="PROSITE" id="PS51059">
    <property type="entry name" value="PARP_CATALYTIC"/>
    <property type="match status" value="1"/>
</dbReference>
<dbReference type="GO" id="GO:0140806">
    <property type="term" value="F:NAD+-protein-aspartate ADP-ribosyltransferase activity"/>
    <property type="evidence" value="ECO:0007669"/>
    <property type="project" value="RHEA"/>
</dbReference>
<evidence type="ECO:0000259" key="34">
    <source>
        <dbReference type="PROSITE" id="PS50064"/>
    </source>
</evidence>
<comment type="catalytic activity">
    <reaction evidence="27 32">
        <text>NAD(+) + (ADP-D-ribosyl)n-acceptor = nicotinamide + (ADP-D-ribosyl)n+1-acceptor + H(+).</text>
        <dbReference type="EC" id="2.4.2.30"/>
    </reaction>
</comment>
<evidence type="ECO:0000256" key="4">
    <source>
        <dbReference type="ARBA" id="ARBA00012020"/>
    </source>
</evidence>
<keyword evidence="10 32" id="KW-0328">Glycosyltransferase</keyword>
<feature type="domain" description="PARP-type" evidence="34">
    <location>
        <begin position="7"/>
        <end position="89"/>
    </location>
</feature>
<reference evidence="39 40" key="1">
    <citation type="submission" date="2017-12" db="EMBL/GenBank/DDBJ databases">
        <title>Hemimetabolous genomes reveal molecular basis of termite eusociality.</title>
        <authorList>
            <person name="Harrison M.C."/>
            <person name="Jongepier E."/>
            <person name="Robertson H.M."/>
            <person name="Arning N."/>
            <person name="Bitard-Feildel T."/>
            <person name="Chao H."/>
            <person name="Childers C.P."/>
            <person name="Dinh H."/>
            <person name="Doddapaneni H."/>
            <person name="Dugan S."/>
            <person name="Gowin J."/>
            <person name="Greiner C."/>
            <person name="Han Y."/>
            <person name="Hu H."/>
            <person name="Hughes D.S.T."/>
            <person name="Huylmans A.-K."/>
            <person name="Kemena C."/>
            <person name="Kremer L.P.M."/>
            <person name="Lee S.L."/>
            <person name="Lopez-Ezquerra A."/>
            <person name="Mallet L."/>
            <person name="Monroy-Kuhn J.M."/>
            <person name="Moser A."/>
            <person name="Murali S.C."/>
            <person name="Muzny D.M."/>
            <person name="Otani S."/>
            <person name="Piulachs M.-D."/>
            <person name="Poelchau M."/>
            <person name="Qu J."/>
            <person name="Schaub F."/>
            <person name="Wada-Katsumata A."/>
            <person name="Worley K.C."/>
            <person name="Xie Q."/>
            <person name="Ylla G."/>
            <person name="Poulsen M."/>
            <person name="Gibbs R.A."/>
            <person name="Schal C."/>
            <person name="Richards S."/>
            <person name="Belles X."/>
            <person name="Korb J."/>
            <person name="Bornberg-Bauer E."/>
        </authorList>
    </citation>
    <scope>NUCLEOTIDE SEQUENCE [LARGE SCALE GENOMIC DNA]</scope>
    <source>
        <tissue evidence="39">Whole body</tissue>
    </source>
</reference>
<dbReference type="GO" id="GO:0008270">
    <property type="term" value="F:zinc ion binding"/>
    <property type="evidence" value="ECO:0007669"/>
    <property type="project" value="UniProtKB-KW"/>
</dbReference>
<dbReference type="InterPro" id="IPR012982">
    <property type="entry name" value="PARP1-like_PADR1_Zn_ribbon"/>
</dbReference>
<dbReference type="GO" id="GO:0140808">
    <property type="term" value="F:NAD+-protein-tyrosine ADP-ribosyltransferase activity"/>
    <property type="evidence" value="ECO:0007669"/>
    <property type="project" value="RHEA"/>
</dbReference>
<dbReference type="GO" id="GO:0005730">
    <property type="term" value="C:nucleolus"/>
    <property type="evidence" value="ECO:0007669"/>
    <property type="project" value="UniProtKB-SubCell"/>
</dbReference>
<evidence type="ECO:0000256" key="26">
    <source>
        <dbReference type="ARBA" id="ARBA00024347"/>
    </source>
</evidence>
<dbReference type="GO" id="GO:0005694">
    <property type="term" value="C:chromosome"/>
    <property type="evidence" value="ECO:0007669"/>
    <property type="project" value="UniProtKB-SubCell"/>
</dbReference>
<comment type="catalytic activity">
    <reaction evidence="30">
        <text>L-seryl-[protein] + NAD(+) = O-(ADP-D-ribosyl)-L-seryl-[protein] + nicotinamide + H(+)</text>
        <dbReference type="Rhea" id="RHEA:58232"/>
        <dbReference type="Rhea" id="RHEA-COMP:9863"/>
        <dbReference type="Rhea" id="RHEA-COMP:15091"/>
        <dbReference type="ChEBI" id="CHEBI:15378"/>
        <dbReference type="ChEBI" id="CHEBI:17154"/>
        <dbReference type="ChEBI" id="CHEBI:29999"/>
        <dbReference type="ChEBI" id="CHEBI:57540"/>
        <dbReference type="ChEBI" id="CHEBI:142556"/>
    </reaction>
    <physiologicalReaction direction="left-to-right" evidence="30">
        <dbReference type="Rhea" id="RHEA:58233"/>
    </physiologicalReaction>
</comment>
<comment type="similarity">
    <text evidence="26">Belongs to the ARTD/PARP family.</text>
</comment>
<evidence type="ECO:0000256" key="9">
    <source>
        <dbReference type="ARBA" id="ARBA00022588"/>
    </source>
</evidence>
<dbReference type="InterPro" id="IPR036616">
    <property type="entry name" value="Poly(ADP-ribose)pol_reg_dom_sf"/>
</dbReference>
<feature type="domain" description="WGR" evidence="38">
    <location>
        <begin position="523"/>
        <end position="620"/>
    </location>
</feature>